<dbReference type="Gene3D" id="3.30.230.10">
    <property type="match status" value="1"/>
</dbReference>
<dbReference type="Gene3D" id="1.20.5.5270">
    <property type="match status" value="1"/>
</dbReference>
<dbReference type="Gene3D" id="1.20.58.1480">
    <property type="match status" value="1"/>
</dbReference>
<feature type="binding site" evidence="9 12">
    <location>
        <begin position="355"/>
        <end position="362"/>
    </location>
    <ligand>
        <name>ATP</name>
        <dbReference type="ChEBI" id="CHEBI:30616"/>
    </ligand>
</feature>
<evidence type="ECO:0000256" key="1">
    <source>
        <dbReference type="ARBA" id="ARBA00004496"/>
    </source>
</evidence>
<protein>
    <recommendedName>
        <fullName evidence="9 10">Lon protease</fullName>
        <ecNumber evidence="9 10">3.4.21.53</ecNumber>
    </recommendedName>
    <alternativeName>
        <fullName evidence="9">ATP-dependent protease La</fullName>
    </alternativeName>
</protein>
<dbReference type="PIRSF" id="PIRSF001174">
    <property type="entry name" value="Lon_proteas"/>
    <property type="match status" value="1"/>
</dbReference>
<keyword evidence="6 9" id="KW-0720">Serine protease</keyword>
<dbReference type="GO" id="GO:0004176">
    <property type="term" value="F:ATP-dependent peptidase activity"/>
    <property type="evidence" value="ECO:0007669"/>
    <property type="project" value="UniProtKB-UniRule"/>
</dbReference>
<evidence type="ECO:0000259" key="15">
    <source>
        <dbReference type="PROSITE" id="PS51786"/>
    </source>
</evidence>
<dbReference type="CDD" id="cd19500">
    <property type="entry name" value="RecA-like_Lon"/>
    <property type="match status" value="1"/>
</dbReference>
<dbReference type="SUPFAM" id="SSF52540">
    <property type="entry name" value="P-loop containing nucleoside triphosphate hydrolases"/>
    <property type="match status" value="1"/>
</dbReference>
<dbReference type="GO" id="GO:0004252">
    <property type="term" value="F:serine-type endopeptidase activity"/>
    <property type="evidence" value="ECO:0007669"/>
    <property type="project" value="UniProtKB-UniRule"/>
</dbReference>
<dbReference type="PANTHER" id="PTHR10046">
    <property type="entry name" value="ATP DEPENDENT LON PROTEASE FAMILY MEMBER"/>
    <property type="match status" value="1"/>
</dbReference>
<evidence type="ECO:0000256" key="4">
    <source>
        <dbReference type="ARBA" id="ARBA00022741"/>
    </source>
</evidence>
<dbReference type="NCBIfam" id="NF008053">
    <property type="entry name" value="PRK10787.1"/>
    <property type="match status" value="1"/>
</dbReference>
<dbReference type="GO" id="GO:0016887">
    <property type="term" value="F:ATP hydrolysis activity"/>
    <property type="evidence" value="ECO:0007669"/>
    <property type="project" value="UniProtKB-UniRule"/>
</dbReference>
<dbReference type="InterPro" id="IPR003111">
    <property type="entry name" value="Lon_prtase_N"/>
</dbReference>
<comment type="caution">
    <text evidence="17">The sequence shown here is derived from an EMBL/GenBank/DDBJ whole genome shotgun (WGS) entry which is preliminary data.</text>
</comment>
<dbReference type="HAMAP" id="MF_01973">
    <property type="entry name" value="lon_bact"/>
    <property type="match status" value="1"/>
</dbReference>
<dbReference type="SUPFAM" id="SSF54211">
    <property type="entry name" value="Ribosomal protein S5 domain 2-like"/>
    <property type="match status" value="1"/>
</dbReference>
<accession>A0AA87LTR4</accession>
<dbReference type="Gene3D" id="1.10.8.60">
    <property type="match status" value="1"/>
</dbReference>
<evidence type="ECO:0000259" key="16">
    <source>
        <dbReference type="PROSITE" id="PS51787"/>
    </source>
</evidence>
<dbReference type="GO" id="GO:0043565">
    <property type="term" value="F:sequence-specific DNA binding"/>
    <property type="evidence" value="ECO:0007669"/>
    <property type="project" value="UniProtKB-UniRule"/>
</dbReference>
<dbReference type="RefSeq" id="WP_006830963.1">
    <property type="nucleotide sequence ID" value="NZ_AJYB01000059.1"/>
</dbReference>
<evidence type="ECO:0000313" key="17">
    <source>
        <dbReference type="EMBL" id="EIM05640.1"/>
    </source>
</evidence>
<evidence type="ECO:0000256" key="11">
    <source>
        <dbReference type="PIRSR" id="PIRSR001174-1"/>
    </source>
</evidence>
<dbReference type="InterPro" id="IPR015947">
    <property type="entry name" value="PUA-like_sf"/>
</dbReference>
<evidence type="ECO:0000256" key="2">
    <source>
        <dbReference type="ARBA" id="ARBA00022490"/>
    </source>
</evidence>
<proteinExistence type="evidence at transcript level"/>
<keyword evidence="7 9" id="KW-0067">ATP-binding</keyword>
<comment type="subcellular location">
    <subcellularLocation>
        <location evidence="1 9 10">Cytoplasm</location>
    </subcellularLocation>
</comment>
<dbReference type="PROSITE" id="PS01046">
    <property type="entry name" value="LON_SER"/>
    <property type="match status" value="1"/>
</dbReference>
<dbReference type="NCBIfam" id="TIGR00763">
    <property type="entry name" value="lon"/>
    <property type="match status" value="1"/>
</dbReference>
<dbReference type="InterPro" id="IPR027417">
    <property type="entry name" value="P-loop_NTPase"/>
</dbReference>
<dbReference type="InterPro" id="IPR008268">
    <property type="entry name" value="Peptidase_S16_AS"/>
</dbReference>
<comment type="subunit">
    <text evidence="9 10">Homohexamer. Organized in a ring with a central cavity.</text>
</comment>
<evidence type="ECO:0000256" key="14">
    <source>
        <dbReference type="RuleBase" id="RU000591"/>
    </source>
</evidence>
<evidence type="ECO:0000256" key="8">
    <source>
        <dbReference type="ARBA" id="ARBA00023016"/>
    </source>
</evidence>
<evidence type="ECO:0000256" key="7">
    <source>
        <dbReference type="ARBA" id="ARBA00022840"/>
    </source>
</evidence>
<dbReference type="EMBL" id="AJYB01000059">
    <property type="protein sequence ID" value="EIM05640.1"/>
    <property type="molecule type" value="Genomic_DNA"/>
</dbReference>
<evidence type="ECO:0000256" key="6">
    <source>
        <dbReference type="ARBA" id="ARBA00022825"/>
    </source>
</evidence>
<dbReference type="FunFam" id="1.20.5.5270:FF:000002">
    <property type="entry name" value="Lon protease homolog"/>
    <property type="match status" value="1"/>
</dbReference>
<dbReference type="Pfam" id="PF05362">
    <property type="entry name" value="Lon_C"/>
    <property type="match status" value="1"/>
</dbReference>
<dbReference type="InterPro" id="IPR003593">
    <property type="entry name" value="AAA+_ATPase"/>
</dbReference>
<dbReference type="Pfam" id="PF00004">
    <property type="entry name" value="AAA"/>
    <property type="match status" value="1"/>
</dbReference>
<feature type="active site" evidence="9 11">
    <location>
        <position position="678"/>
    </location>
</feature>
<dbReference type="Proteomes" id="UP000004725">
    <property type="component" value="Unassembled WGS sequence"/>
</dbReference>
<keyword evidence="4 9" id="KW-0547">Nucleotide-binding</keyword>
<comment type="induction">
    <text evidence="9">By heat shock.</text>
</comment>
<comment type="similarity">
    <text evidence="9 10 13 14">Belongs to the peptidase S16 family.</text>
</comment>
<evidence type="ECO:0000256" key="9">
    <source>
        <dbReference type="HAMAP-Rule" id="MF_01973"/>
    </source>
</evidence>
<dbReference type="InterPro" id="IPR020568">
    <property type="entry name" value="Ribosomal_Su5_D2-typ_SF"/>
</dbReference>
<dbReference type="InterPro" id="IPR008269">
    <property type="entry name" value="Lon_proteolytic"/>
</dbReference>
<feature type="domain" description="Lon N-terminal" evidence="16">
    <location>
        <begin position="10"/>
        <end position="203"/>
    </location>
</feature>
<evidence type="ECO:0000256" key="13">
    <source>
        <dbReference type="PROSITE-ProRule" id="PRU01122"/>
    </source>
</evidence>
<dbReference type="InterPro" id="IPR054594">
    <property type="entry name" value="Lon_lid"/>
</dbReference>
<dbReference type="PROSITE" id="PS51786">
    <property type="entry name" value="LON_PROTEOLYTIC"/>
    <property type="match status" value="1"/>
</dbReference>
<comment type="function">
    <text evidence="9">ATP-dependent serine protease that mediates the selective degradation of mutant and abnormal proteins as well as certain short-lived regulatory proteins. Required for cellular homeostasis and for survival from DNA damage and developmental changes induced by stress. Degrades polypeptides processively to yield small peptide fragments that are 5 to 10 amino acids long. Binds to DNA in a double-stranded, site-specific manner.</text>
</comment>
<keyword evidence="3 9" id="KW-0645">Protease</keyword>
<dbReference type="InterPro" id="IPR014721">
    <property type="entry name" value="Ribsml_uS5_D2-typ_fold_subgr"/>
</dbReference>
<dbReference type="GO" id="GO:0034605">
    <property type="term" value="P:cellular response to heat"/>
    <property type="evidence" value="ECO:0007669"/>
    <property type="project" value="UniProtKB-UniRule"/>
</dbReference>
<dbReference type="Gene3D" id="2.30.130.40">
    <property type="entry name" value="LON domain-like"/>
    <property type="match status" value="1"/>
</dbReference>
<evidence type="ECO:0000256" key="3">
    <source>
        <dbReference type="ARBA" id="ARBA00022670"/>
    </source>
</evidence>
<dbReference type="GO" id="GO:0005524">
    <property type="term" value="F:ATP binding"/>
    <property type="evidence" value="ECO:0007669"/>
    <property type="project" value="UniProtKB-UniRule"/>
</dbReference>
<keyword evidence="8 9" id="KW-0346">Stress response</keyword>
<comment type="catalytic activity">
    <reaction evidence="9 10 13">
        <text>Hydrolysis of proteins in presence of ATP.</text>
        <dbReference type="EC" id="3.4.21.53"/>
    </reaction>
</comment>
<gene>
    <name evidence="9" type="primary">lon</name>
    <name evidence="17" type="ORF">A1A1_15029</name>
</gene>
<reference evidence="17 18" key="1">
    <citation type="journal article" date="2012" name="J. Bacteriol.">
        <title>Genome Sequence of the Antarctic Psychrophile Bacterium Planococcus antarcticus DSM 14505.</title>
        <authorList>
            <person name="Margolles A."/>
            <person name="Gueimonde M."/>
            <person name="Sanchez B."/>
        </authorList>
    </citation>
    <scope>NUCLEOTIDE SEQUENCE [LARGE SCALE GENOMIC DNA]</scope>
    <source>
        <strain evidence="17 18">DSM 14505</strain>
    </source>
</reference>
<name>A0AA87LTR4_9BACL</name>
<dbReference type="AlphaFoldDB" id="A0AA87LTR4"/>
<dbReference type="SUPFAM" id="SSF88697">
    <property type="entry name" value="PUA domain-like"/>
    <property type="match status" value="1"/>
</dbReference>
<evidence type="ECO:0000256" key="5">
    <source>
        <dbReference type="ARBA" id="ARBA00022801"/>
    </source>
</evidence>
<dbReference type="InterPro" id="IPR003959">
    <property type="entry name" value="ATPase_AAA_core"/>
</dbReference>
<evidence type="ECO:0000256" key="10">
    <source>
        <dbReference type="PIRNR" id="PIRNR001174"/>
    </source>
</evidence>
<evidence type="ECO:0000256" key="12">
    <source>
        <dbReference type="PIRSR" id="PIRSR001174-2"/>
    </source>
</evidence>
<dbReference type="PRINTS" id="PR00830">
    <property type="entry name" value="ENDOLAPTASE"/>
</dbReference>
<evidence type="ECO:0000313" key="18">
    <source>
        <dbReference type="Proteomes" id="UP000004725"/>
    </source>
</evidence>
<dbReference type="Pfam" id="PF02190">
    <property type="entry name" value="LON_substr_bdg"/>
    <property type="match status" value="1"/>
</dbReference>
<dbReference type="FunFam" id="3.40.50.300:FF:000382">
    <property type="entry name" value="Lon protease homolog 2, peroxisomal"/>
    <property type="match status" value="1"/>
</dbReference>
<dbReference type="PROSITE" id="PS51787">
    <property type="entry name" value="LON_N"/>
    <property type="match status" value="1"/>
</dbReference>
<dbReference type="InterPro" id="IPR046336">
    <property type="entry name" value="Lon_prtase_N_sf"/>
</dbReference>
<feature type="active site" evidence="9 11">
    <location>
        <position position="721"/>
    </location>
</feature>
<sequence>MAKKKTTKRVPLLPLRGLLVFPTMVLHIDVGRERSVAALEQALLEDKIIFLATQKDMSTEQPEKDDLHKVGTLAYVKQMLKLPNGTIRVLVEGLERGQLKNYEEADDFTVVEVTSFPDETERDAEQDALMRLLLEHFENYVKSSKKVTTETFNTVADIEEPGRLADMVASHLSMKVAAKQEVLETFDISKRLELLITRLHSEQEVVDLEKRINLRVKKAMEQTQKEFYLREQMKAIQTELGDKDGKSAEVVDLKKRIEDAKMPESTQKVALKELDRYEKLPSAAAESGIIRNYIEWLVTIPWSEATDDRLDIKYAEEVLDRDHDGLESVKERVLEYLAVQQMTNSLRGPILCLVGPPGVGKTSLAKSIAESLDRNFVRVSLGGVRDESEIRGHRRTYVGAMPGRIIQGMKKAGTVNPVFLLDEIDKMSNDFRGDPSSAMLEVLDPEQNNSFSDHYIEETYNLSNVLFIATANDLGSIPGPLRDRMEVISIAGYTEVEKQMIAKNHLAPKQLKEHGLTEEQLKFEDEALLNIVRYYTREAGVRGLERQIASICRKVTKQIISKEIEEVAVGAVEVESYLGKRKFRYGMAETENQIGVATGLAYTTVGGDTLQIEVSLSAGKGKLQLTGKLGDVMKESAQTALSFVRARAESLGIDPNFHESHDIHIHVPEGAVPKDGPSAGITIATALVSALTKRPIRREVGMTGEITLRGRVLPIGGIKEKTLSAHRAGLKTIILPLDNERDLEDIPETIREELTFKLVSQADEALEIALEGENE</sequence>
<dbReference type="SMART" id="SM00464">
    <property type="entry name" value="LON"/>
    <property type="match status" value="1"/>
</dbReference>
<dbReference type="InterPro" id="IPR027543">
    <property type="entry name" value="Lon_bac"/>
</dbReference>
<feature type="domain" description="Lon proteolytic" evidence="15">
    <location>
        <begin position="591"/>
        <end position="772"/>
    </location>
</feature>
<keyword evidence="2 9" id="KW-0963">Cytoplasm</keyword>
<dbReference type="SMART" id="SM00382">
    <property type="entry name" value="AAA"/>
    <property type="match status" value="1"/>
</dbReference>
<dbReference type="Gene3D" id="3.40.50.300">
    <property type="entry name" value="P-loop containing nucleotide triphosphate hydrolases"/>
    <property type="match status" value="1"/>
</dbReference>
<dbReference type="InterPro" id="IPR027065">
    <property type="entry name" value="Lon_Prtase"/>
</dbReference>
<organism evidence="17 18">
    <name type="scientific">Planococcus antarcticus DSM 14505</name>
    <dbReference type="NCBI Taxonomy" id="1185653"/>
    <lineage>
        <taxon>Bacteria</taxon>
        <taxon>Bacillati</taxon>
        <taxon>Bacillota</taxon>
        <taxon>Bacilli</taxon>
        <taxon>Bacillales</taxon>
        <taxon>Caryophanaceae</taxon>
        <taxon>Planococcus</taxon>
    </lineage>
</organism>
<dbReference type="EC" id="3.4.21.53" evidence="9 10"/>
<dbReference type="Pfam" id="PF22667">
    <property type="entry name" value="Lon_lid"/>
    <property type="match status" value="1"/>
</dbReference>
<dbReference type="GO" id="GO:0006515">
    <property type="term" value="P:protein quality control for misfolded or incompletely synthesized proteins"/>
    <property type="evidence" value="ECO:0007669"/>
    <property type="project" value="UniProtKB-UniRule"/>
</dbReference>
<dbReference type="FunFam" id="3.30.230.10:FF:000010">
    <property type="entry name" value="Lon protease"/>
    <property type="match status" value="1"/>
</dbReference>
<dbReference type="GO" id="GO:0005737">
    <property type="term" value="C:cytoplasm"/>
    <property type="evidence" value="ECO:0007669"/>
    <property type="project" value="UniProtKB-SubCell"/>
</dbReference>
<dbReference type="InterPro" id="IPR004815">
    <property type="entry name" value="Lon_bac/euk-typ"/>
</dbReference>
<keyword evidence="5 9" id="KW-0378">Hydrolase</keyword>